<comment type="caution">
    <text evidence="4">The sequence shown here is derived from an EMBL/GenBank/DDBJ whole genome shotgun (WGS) entry which is preliminary data.</text>
</comment>
<dbReference type="InterPro" id="IPR029063">
    <property type="entry name" value="SAM-dependent_MTases_sf"/>
</dbReference>
<dbReference type="EMBL" id="BAABGL010000002">
    <property type="protein sequence ID" value="GAA4382726.1"/>
    <property type="molecule type" value="Genomic_DNA"/>
</dbReference>
<dbReference type="GO" id="GO:0032259">
    <property type="term" value="P:methylation"/>
    <property type="evidence" value="ECO:0007669"/>
    <property type="project" value="UniProtKB-KW"/>
</dbReference>
<name>A0ABP8J0H5_9MICO</name>
<evidence type="ECO:0000313" key="4">
    <source>
        <dbReference type="EMBL" id="GAA4382726.1"/>
    </source>
</evidence>
<keyword evidence="2" id="KW-0238">DNA-binding</keyword>
<proteinExistence type="predicted"/>
<keyword evidence="4" id="KW-0489">Methyltransferase</keyword>
<dbReference type="SUPFAM" id="SSF116734">
    <property type="entry name" value="DNA methylase specificity domain"/>
    <property type="match status" value="1"/>
</dbReference>
<dbReference type="PANTHER" id="PTHR42998">
    <property type="entry name" value="TYPE I RESTRICTION ENZYME HINDVIIP M PROTEIN-RELATED"/>
    <property type="match status" value="1"/>
</dbReference>
<protein>
    <submittedName>
        <fullName evidence="4">N-6 DNA methylase</fullName>
    </submittedName>
</protein>
<evidence type="ECO:0000256" key="2">
    <source>
        <dbReference type="ARBA" id="ARBA00023125"/>
    </source>
</evidence>
<keyword evidence="5" id="KW-1185">Reference proteome</keyword>
<keyword evidence="1" id="KW-0680">Restriction system</keyword>
<dbReference type="PRINTS" id="PR00507">
    <property type="entry name" value="N12N6MTFRASE"/>
</dbReference>
<feature type="domain" description="DNA methylase adenine-specific" evidence="3">
    <location>
        <begin position="195"/>
        <end position="404"/>
    </location>
</feature>
<dbReference type="GO" id="GO:0008168">
    <property type="term" value="F:methyltransferase activity"/>
    <property type="evidence" value="ECO:0007669"/>
    <property type="project" value="UniProtKB-KW"/>
</dbReference>
<dbReference type="RefSeq" id="WP_345029096.1">
    <property type="nucleotide sequence ID" value="NZ_BAABGL010000002.1"/>
</dbReference>
<dbReference type="InterPro" id="IPR003356">
    <property type="entry name" value="DNA_methylase_A-5"/>
</dbReference>
<accession>A0ABP8J0H5</accession>
<evidence type="ECO:0000259" key="3">
    <source>
        <dbReference type="Pfam" id="PF02384"/>
    </source>
</evidence>
<evidence type="ECO:0000313" key="5">
    <source>
        <dbReference type="Proteomes" id="UP001500642"/>
    </source>
</evidence>
<gene>
    <name evidence="4" type="ORF">GCM10023167_01540</name>
</gene>
<dbReference type="PANTHER" id="PTHR42998:SF1">
    <property type="entry name" value="TYPE I RESTRICTION ENZYME HINDI METHYLASE SUBUNIT"/>
    <property type="match status" value="1"/>
</dbReference>
<dbReference type="Gene3D" id="3.40.50.150">
    <property type="entry name" value="Vaccinia Virus protein VP39"/>
    <property type="match status" value="1"/>
</dbReference>
<organism evidence="4 5">
    <name type="scientific">Brevibacterium pityocampae</name>
    <dbReference type="NCBI Taxonomy" id="506594"/>
    <lineage>
        <taxon>Bacteria</taxon>
        <taxon>Bacillati</taxon>
        <taxon>Actinomycetota</taxon>
        <taxon>Actinomycetes</taxon>
        <taxon>Micrococcales</taxon>
        <taxon>Brevibacteriaceae</taxon>
        <taxon>Brevibacterium</taxon>
    </lineage>
</organism>
<sequence length="678" mass="72956">MSTSGLVTIKDITALAHVGRAAVSNWRARYQDFPAPSAESTSRRLYFDREEIIEWLTQHGHHPPLSENQEADLASVITGLQAESKDRESAAETALMLLAISFGENPLSTAAIRKMQTWSDLAPFALDLPTPVRDTIAHAMRSRNGLTRAELDTLRVLSSMKSETPRSISEQIVERLFTDVSRADSVAIGTYRSSASRLLAELARTSLTGGNSIYDPVCGIGDALVQIADTRGDCDYFANDVDPSATAIAVLRLFFCGVQAAASSANIIEFDPHSSLKADVVIAEPPLGPSVTGTMNPTDRRWLSYSEVTGPRIADAGFILDAVHHLSATGSAYVITASNLLTATGLGTLRQRLVAAGQVEAVVELPKGFMKNTNIGTALWVLRASGADQTMLIDATGQKEVESKVAGWLTTIRSGDVPPVPHVSITTADLTNRTTHLRAAPHLYVPPTATEAQSSWLTAANAVETEVARLNEFLEVVDVDSRPDFEKAPVVSIAQLLKLGVVRTVNCHTRPRSEEGSQWNRKILILPLGEVGLMAEQIASDDSGGFAPVPDDYDAAMTGDIAIPIIGIRPSIWVPVDNVGVSSGGRVIRVIESSQLDAEYLNWCVNAKWNEPTATSSGIPRRSMKDIQVPLISLESQKLLVDYLNTLEDLTSQVDSLKSASGKLIDATLTAVRYGGNE</sequence>
<dbReference type="Proteomes" id="UP001500642">
    <property type="component" value="Unassembled WGS sequence"/>
</dbReference>
<dbReference type="Gene3D" id="3.90.220.20">
    <property type="entry name" value="DNA methylase specificity domains"/>
    <property type="match status" value="1"/>
</dbReference>
<dbReference type="InterPro" id="IPR052916">
    <property type="entry name" value="Type-I_RE_MTase_Subunit"/>
</dbReference>
<dbReference type="Pfam" id="PF02384">
    <property type="entry name" value="N6_Mtase"/>
    <property type="match status" value="1"/>
</dbReference>
<evidence type="ECO:0000256" key="1">
    <source>
        <dbReference type="ARBA" id="ARBA00022747"/>
    </source>
</evidence>
<dbReference type="SUPFAM" id="SSF53335">
    <property type="entry name" value="S-adenosyl-L-methionine-dependent methyltransferases"/>
    <property type="match status" value="1"/>
</dbReference>
<keyword evidence="4" id="KW-0808">Transferase</keyword>
<reference evidence="5" key="1">
    <citation type="journal article" date="2019" name="Int. J. Syst. Evol. Microbiol.">
        <title>The Global Catalogue of Microorganisms (GCM) 10K type strain sequencing project: providing services to taxonomists for standard genome sequencing and annotation.</title>
        <authorList>
            <consortium name="The Broad Institute Genomics Platform"/>
            <consortium name="The Broad Institute Genome Sequencing Center for Infectious Disease"/>
            <person name="Wu L."/>
            <person name="Ma J."/>
        </authorList>
    </citation>
    <scope>NUCLEOTIDE SEQUENCE [LARGE SCALE GENOMIC DNA]</scope>
    <source>
        <strain evidence="5">JCM 17808</strain>
    </source>
</reference>
<dbReference type="InterPro" id="IPR044946">
    <property type="entry name" value="Restrct_endonuc_typeI_TRD_sf"/>
</dbReference>